<dbReference type="KEGG" id="kne:92183568"/>
<evidence type="ECO:0000313" key="4">
    <source>
        <dbReference type="EMBL" id="KAK8845594.1"/>
    </source>
</evidence>
<sequence length="349" mass="39026">MVQLLHSLLLPLSSAQSEGGARVHLGNTCTQFDGIAAEMEGYDRALWGLALLMASDPDNELEKWREGLDNGKDEKVEDENWGEPTDRDQRFVEMAAIVSVANFEIKTWLILPPTRSAPYHTRIHRFSIPSSSTTSFTSSPDAKTLPVQEGKAGRVEGEGYALAISRKGVVGVINLLHSQRRSSSQLLIQGLNQARRQANVDDTSPSEEISGILLVARIRGSVEDVDGNTNLISPRTVIPTIYHDLSLGSDQARRPDKKREQATGHQDAVKNETIYWIATRIFALPFAENGTGVKTRGWLGKWEEARKDGWEDVQSMKDDLRSLNKWCIELRYSCTRYTFGIWLDLFAKV</sequence>
<keyword evidence="2" id="KW-0732">Signal</keyword>
<dbReference type="Proteomes" id="UP001388673">
    <property type="component" value="Unassembled WGS sequence"/>
</dbReference>
<feature type="chain" id="PRO_5043721352" description="DUF2264 domain-containing protein" evidence="2">
    <location>
        <begin position="16"/>
        <end position="349"/>
    </location>
</feature>
<protein>
    <recommendedName>
        <fullName evidence="3">DUF2264 domain-containing protein</fullName>
    </recommendedName>
</protein>
<dbReference type="Pfam" id="PF10022">
    <property type="entry name" value="DUF2264"/>
    <property type="match status" value="1"/>
</dbReference>
<name>A0AAW0YV50_9TREE</name>
<dbReference type="EMBL" id="JBCAWK010000012">
    <property type="protein sequence ID" value="KAK8845594.1"/>
    <property type="molecule type" value="Genomic_DNA"/>
</dbReference>
<organism evidence="4 5">
    <name type="scientific">Kwoniella newhampshirensis</name>
    <dbReference type="NCBI Taxonomy" id="1651941"/>
    <lineage>
        <taxon>Eukaryota</taxon>
        <taxon>Fungi</taxon>
        <taxon>Dikarya</taxon>
        <taxon>Basidiomycota</taxon>
        <taxon>Agaricomycotina</taxon>
        <taxon>Tremellomycetes</taxon>
        <taxon>Tremellales</taxon>
        <taxon>Cryptococcaceae</taxon>
        <taxon>Kwoniella</taxon>
    </lineage>
</organism>
<evidence type="ECO:0000313" key="5">
    <source>
        <dbReference type="Proteomes" id="UP001388673"/>
    </source>
</evidence>
<evidence type="ECO:0000259" key="3">
    <source>
        <dbReference type="Pfam" id="PF10022"/>
    </source>
</evidence>
<dbReference type="InterPro" id="IPR049349">
    <property type="entry name" value="DUF2264_N"/>
</dbReference>
<accession>A0AAW0YV50</accession>
<evidence type="ECO:0000256" key="1">
    <source>
        <dbReference type="SAM" id="MobiDB-lite"/>
    </source>
</evidence>
<dbReference type="GeneID" id="92183568"/>
<dbReference type="InterPro" id="IPR016624">
    <property type="entry name" value="UCP014753"/>
</dbReference>
<dbReference type="PANTHER" id="PTHR35339">
    <property type="entry name" value="LINALOOL DEHYDRATASE_ISOMERASE DOMAIN-CONTAINING PROTEIN"/>
    <property type="match status" value="1"/>
</dbReference>
<proteinExistence type="predicted"/>
<feature type="domain" description="DUF2264" evidence="3">
    <location>
        <begin position="2"/>
        <end position="98"/>
    </location>
</feature>
<evidence type="ECO:0000256" key="2">
    <source>
        <dbReference type="SAM" id="SignalP"/>
    </source>
</evidence>
<reference evidence="4 5" key="1">
    <citation type="journal article" date="2024" name="bioRxiv">
        <title>Comparative genomics of Cryptococcus and Kwoniella reveals pathogenesis evolution and contrasting karyotype dynamics via intercentromeric recombination or chromosome fusion.</title>
        <authorList>
            <person name="Coelho M.A."/>
            <person name="David-Palma M."/>
            <person name="Shea T."/>
            <person name="Bowers K."/>
            <person name="McGinley-Smith S."/>
            <person name="Mohammad A.W."/>
            <person name="Gnirke A."/>
            <person name="Yurkov A.M."/>
            <person name="Nowrousian M."/>
            <person name="Sun S."/>
            <person name="Cuomo C.A."/>
            <person name="Heitman J."/>
        </authorList>
    </citation>
    <scope>NUCLEOTIDE SEQUENCE [LARGE SCALE GENOMIC DNA]</scope>
    <source>
        <strain evidence="4 5">CBS 13917</strain>
    </source>
</reference>
<feature type="signal peptide" evidence="2">
    <location>
        <begin position="1"/>
        <end position="15"/>
    </location>
</feature>
<dbReference type="AlphaFoldDB" id="A0AAW0YV50"/>
<comment type="caution">
    <text evidence="4">The sequence shown here is derived from an EMBL/GenBank/DDBJ whole genome shotgun (WGS) entry which is preliminary data.</text>
</comment>
<feature type="region of interest" description="Disordered" evidence="1">
    <location>
        <begin position="130"/>
        <end position="150"/>
    </location>
</feature>
<dbReference type="RefSeq" id="XP_066800402.1">
    <property type="nucleotide sequence ID" value="XM_066949394.1"/>
</dbReference>
<gene>
    <name evidence="4" type="ORF">IAR55_006310</name>
</gene>
<keyword evidence="5" id="KW-1185">Reference proteome</keyword>
<dbReference type="PANTHER" id="PTHR35339:SF4">
    <property type="entry name" value="LINALOOL DEHYDRATASE_ISOMERASE DOMAIN-CONTAINING PROTEIN"/>
    <property type="match status" value="1"/>
</dbReference>
<feature type="compositionally biased region" description="Low complexity" evidence="1">
    <location>
        <begin position="130"/>
        <end position="140"/>
    </location>
</feature>